<feature type="domain" description="4Fe-4S Mo/W bis-MGD-type" evidence="5">
    <location>
        <begin position="2"/>
        <end position="58"/>
    </location>
</feature>
<dbReference type="GO" id="GO:0016491">
    <property type="term" value="F:oxidoreductase activity"/>
    <property type="evidence" value="ECO:0007669"/>
    <property type="project" value="InterPro"/>
</dbReference>
<dbReference type="Gene3D" id="2.20.25.90">
    <property type="entry name" value="ADC-like domains"/>
    <property type="match status" value="1"/>
</dbReference>
<dbReference type="InterPro" id="IPR006963">
    <property type="entry name" value="Mopterin_OxRdtase_4Fe-4S_dom"/>
</dbReference>
<keyword evidence="2" id="KW-0479">Metal-binding</keyword>
<dbReference type="Pfam" id="PF01568">
    <property type="entry name" value="Molydop_binding"/>
    <property type="match status" value="1"/>
</dbReference>
<proteinExistence type="predicted"/>
<dbReference type="GO" id="GO:0046872">
    <property type="term" value="F:metal ion binding"/>
    <property type="evidence" value="ECO:0007669"/>
    <property type="project" value="UniProtKB-KW"/>
</dbReference>
<dbReference type="Pfam" id="PF04879">
    <property type="entry name" value="Molybdop_Fe4S4"/>
    <property type="match status" value="1"/>
</dbReference>
<dbReference type="SUPFAM" id="SSF50692">
    <property type="entry name" value="ADC-like"/>
    <property type="match status" value="1"/>
</dbReference>
<dbReference type="Gene3D" id="3.40.50.740">
    <property type="match status" value="1"/>
</dbReference>
<dbReference type="GO" id="GO:0051539">
    <property type="term" value="F:4 iron, 4 sulfur cluster binding"/>
    <property type="evidence" value="ECO:0007669"/>
    <property type="project" value="UniProtKB-KW"/>
</dbReference>
<dbReference type="CDD" id="cd00508">
    <property type="entry name" value="MopB_CT_Fdh-Nap-like"/>
    <property type="match status" value="1"/>
</dbReference>
<reference evidence="7" key="1">
    <citation type="submission" date="2016-10" db="EMBL/GenBank/DDBJ databases">
        <authorList>
            <person name="Varghese N."/>
            <person name="Submissions S."/>
        </authorList>
    </citation>
    <scope>NUCLEOTIDE SEQUENCE [LARGE SCALE GENOMIC DNA]</scope>
    <source>
        <strain evidence="7">DSM 44796</strain>
    </source>
</reference>
<dbReference type="InterPro" id="IPR050123">
    <property type="entry name" value="Prok_molybdopt-oxidoreductase"/>
</dbReference>
<evidence type="ECO:0000256" key="3">
    <source>
        <dbReference type="ARBA" id="ARBA00023004"/>
    </source>
</evidence>
<evidence type="ECO:0000313" key="6">
    <source>
        <dbReference type="EMBL" id="SDI99294.1"/>
    </source>
</evidence>
<dbReference type="EMBL" id="FNET01000001">
    <property type="protein sequence ID" value="SDI99294.1"/>
    <property type="molecule type" value="Genomic_DNA"/>
</dbReference>
<keyword evidence="1" id="KW-0004">4Fe-4S</keyword>
<gene>
    <name evidence="6" type="ORF">SAMN04488074_101229</name>
</gene>
<dbReference type="Gene3D" id="2.40.40.20">
    <property type="match status" value="1"/>
</dbReference>
<sequence>MDRWVQSACVLCSNGCGCDIAVRDGRIVGVRGRADDIVNRGRLGPKGLYGSWQAHGKDRLTTPLLHRDGKLRETDWDTAMSEIVRRSQDLLAESGALSHGFYTSGQLFLEEYYTLGMIGKAGIGTPHMDGNTRLCTATAAAALKESFGSDGQPACHADVDLCDALFLFGHNMAATQTVLWARVLDRMAGPGRPRLVVVDPRRTPTAEAADVHLAPLPGTNQALLNGLVRALIENGWVDRDYVDQHTLGFEELKATVEPYTPEHVAGICRVSPADLVRTAEIFGTSDRVLSTVLQGFYQSHQATAASCQVNNLHLLRGQIGGPGSGVMQMNGQPTAQNTRECGADGDLPGFRNWDNPEHVEELARLWNVDPLTIPHWAPPTHAMQIWRYAEQGSIRFLWISATNPAVSLPELGRIREILRREDLFVVAQDAFRTETTELADVVLPAALWGEKQGTFTNLSRVVHLSEQAVAPPAGARSDLDIFLDYADRMGFRDRNDDPLIKWKDAEGAFDAWRECSRGRPCDYSELSYERLRGGSGIPWGGERLYADGVFPTAAGYCEDYGHDLLTGASTTPTDYQARRPDGRAFLKAAEYTPAPEQPSDEYPFLCTTGRSVYHFHSRTKTRRAPELQKAAPDPWVELSPADADELGLSEGDVVRVESERGFVEVPVRIGRCRDGVVFLPFHYGFQAANELTPTEWDPVSKQPLFKISTVRIRRV</sequence>
<dbReference type="SUPFAM" id="SSF53706">
    <property type="entry name" value="Formate dehydrogenase/DMSO reductase, domains 1-3"/>
    <property type="match status" value="1"/>
</dbReference>
<dbReference type="Gene3D" id="3.40.228.10">
    <property type="entry name" value="Dimethylsulfoxide Reductase, domain 2"/>
    <property type="match status" value="1"/>
</dbReference>
<keyword evidence="3" id="KW-0408">Iron</keyword>
<dbReference type="InterPro" id="IPR006656">
    <property type="entry name" value="Mopterin_OxRdtase"/>
</dbReference>
<evidence type="ECO:0000259" key="5">
    <source>
        <dbReference type="PROSITE" id="PS51669"/>
    </source>
</evidence>
<evidence type="ECO:0000256" key="2">
    <source>
        <dbReference type="ARBA" id="ARBA00022723"/>
    </source>
</evidence>
<dbReference type="CDD" id="cd02754">
    <property type="entry name" value="MopB_Nitrate-R-NapA-like"/>
    <property type="match status" value="1"/>
</dbReference>
<dbReference type="AlphaFoldDB" id="A0A1G8Q3F1"/>
<dbReference type="SMART" id="SM00926">
    <property type="entry name" value="Molybdop_Fe4S4"/>
    <property type="match status" value="1"/>
</dbReference>
<dbReference type="PANTHER" id="PTHR43105:SF10">
    <property type="entry name" value="NADH-QUINONE OXIDOREDUCTASE SUBUNIT G"/>
    <property type="match status" value="1"/>
</dbReference>
<evidence type="ECO:0000313" key="7">
    <source>
        <dbReference type="Proteomes" id="UP000199682"/>
    </source>
</evidence>
<evidence type="ECO:0000256" key="1">
    <source>
        <dbReference type="ARBA" id="ARBA00022485"/>
    </source>
</evidence>
<dbReference type="InterPro" id="IPR006657">
    <property type="entry name" value="MoPterin_dinucl-bd_dom"/>
</dbReference>
<dbReference type="InterPro" id="IPR009010">
    <property type="entry name" value="Asp_de-COase-like_dom_sf"/>
</dbReference>
<evidence type="ECO:0000256" key="4">
    <source>
        <dbReference type="ARBA" id="ARBA00023014"/>
    </source>
</evidence>
<organism evidence="6 7">
    <name type="scientific">Lentzea albidocapillata subsp. violacea</name>
    <dbReference type="NCBI Taxonomy" id="128104"/>
    <lineage>
        <taxon>Bacteria</taxon>
        <taxon>Bacillati</taxon>
        <taxon>Actinomycetota</taxon>
        <taxon>Actinomycetes</taxon>
        <taxon>Pseudonocardiales</taxon>
        <taxon>Pseudonocardiaceae</taxon>
        <taxon>Lentzea</taxon>
    </lineage>
</organism>
<dbReference type="PROSITE" id="PS51669">
    <property type="entry name" value="4FE4S_MOW_BIS_MGD"/>
    <property type="match status" value="1"/>
</dbReference>
<dbReference type="Pfam" id="PF00384">
    <property type="entry name" value="Molybdopterin"/>
    <property type="match status" value="1"/>
</dbReference>
<dbReference type="PANTHER" id="PTHR43105">
    <property type="entry name" value="RESPIRATORY NITRATE REDUCTASE"/>
    <property type="match status" value="1"/>
</dbReference>
<keyword evidence="4" id="KW-0411">Iron-sulfur</keyword>
<dbReference type="GO" id="GO:0043546">
    <property type="term" value="F:molybdopterin cofactor binding"/>
    <property type="evidence" value="ECO:0007669"/>
    <property type="project" value="InterPro"/>
</dbReference>
<dbReference type="Proteomes" id="UP000199682">
    <property type="component" value="Unassembled WGS sequence"/>
</dbReference>
<name>A0A1G8Q3F1_9PSEU</name>
<protein>
    <submittedName>
        <fullName evidence="6">Anaerobic selenocysteine-containing dehydrogenase</fullName>
    </submittedName>
</protein>
<accession>A0A1G8Q3F1</accession>